<evidence type="ECO:0000313" key="5">
    <source>
        <dbReference type="RefSeq" id="XP_018858140.1"/>
    </source>
</evidence>
<dbReference type="RefSeq" id="XP_018858140.1">
    <property type="nucleotide sequence ID" value="XM_019002595.2"/>
</dbReference>
<dbReference type="Gramene" id="Jr15_07460_p1">
    <property type="protein sequence ID" value="cds.Jr15_07460_p1"/>
    <property type="gene ID" value="Jr15_07460"/>
</dbReference>
<keyword evidence="2" id="KW-0805">Transcription regulation</keyword>
<reference evidence="5" key="1">
    <citation type="submission" date="2025-08" db="UniProtKB">
        <authorList>
            <consortium name="RefSeq"/>
        </authorList>
    </citation>
    <scope>IDENTIFICATION</scope>
    <source>
        <tissue evidence="5">Leaves</tissue>
    </source>
</reference>
<dbReference type="InterPro" id="IPR001789">
    <property type="entry name" value="Sig_transdc_resp-reg_receiver"/>
</dbReference>
<dbReference type="SUPFAM" id="SSF52172">
    <property type="entry name" value="CheY-like"/>
    <property type="match status" value="1"/>
</dbReference>
<proteinExistence type="predicted"/>
<dbReference type="Gene3D" id="3.40.50.2300">
    <property type="match status" value="1"/>
</dbReference>
<organism evidence="4 5">
    <name type="scientific">Juglans regia</name>
    <name type="common">English walnut</name>
    <dbReference type="NCBI Taxonomy" id="51240"/>
    <lineage>
        <taxon>Eukaryota</taxon>
        <taxon>Viridiplantae</taxon>
        <taxon>Streptophyta</taxon>
        <taxon>Embryophyta</taxon>
        <taxon>Tracheophyta</taxon>
        <taxon>Spermatophyta</taxon>
        <taxon>Magnoliopsida</taxon>
        <taxon>eudicotyledons</taxon>
        <taxon>Gunneridae</taxon>
        <taxon>Pentapetalae</taxon>
        <taxon>rosids</taxon>
        <taxon>fabids</taxon>
        <taxon>Fagales</taxon>
        <taxon>Juglandaceae</taxon>
        <taxon>Juglans</taxon>
    </lineage>
</organism>
<evidence type="ECO:0000256" key="3">
    <source>
        <dbReference type="ARBA" id="ARBA00023163"/>
    </source>
</evidence>
<dbReference type="PANTHER" id="PTHR43874:SF96">
    <property type="entry name" value="TWO-COMPONENT RESPONSE REGULATOR ORR10-LIKE"/>
    <property type="match status" value="1"/>
</dbReference>
<evidence type="ECO:0000256" key="2">
    <source>
        <dbReference type="ARBA" id="ARBA00023015"/>
    </source>
</evidence>
<gene>
    <name evidence="5" type="primary">LOC109020170</name>
</gene>
<dbReference type="KEGG" id="jre:109020170"/>
<accession>A0A2I4HPR4</accession>
<evidence type="ECO:0000313" key="4">
    <source>
        <dbReference type="Proteomes" id="UP000235220"/>
    </source>
</evidence>
<dbReference type="Pfam" id="PF00072">
    <property type="entry name" value="Response_reg"/>
    <property type="match status" value="1"/>
</dbReference>
<dbReference type="InterPro" id="IPR011006">
    <property type="entry name" value="CheY-like_superfamily"/>
</dbReference>
<name>A0A2I4HPR4_JUGRE</name>
<dbReference type="AlphaFoldDB" id="A0A2I4HPR4"/>
<dbReference type="STRING" id="51240.A0A2I4HPR4"/>
<dbReference type="CDD" id="cd17581">
    <property type="entry name" value="REC_typeA_ARR"/>
    <property type="match status" value="1"/>
</dbReference>
<dbReference type="OrthoDB" id="10342367at2759"/>
<dbReference type="SMART" id="SM00448">
    <property type="entry name" value="REC"/>
    <property type="match status" value="1"/>
</dbReference>
<dbReference type="GO" id="GO:0000160">
    <property type="term" value="P:phosphorelay signal transduction system"/>
    <property type="evidence" value="ECO:0007669"/>
    <property type="project" value="UniProtKB-KW"/>
</dbReference>
<dbReference type="GeneID" id="109020170"/>
<keyword evidence="1" id="KW-0902">Two-component regulatory system</keyword>
<protein>
    <submittedName>
        <fullName evidence="5">Two-component response regulator ORR9-like</fullName>
    </submittedName>
</protein>
<dbReference type="PANTHER" id="PTHR43874">
    <property type="entry name" value="TWO-COMPONENT RESPONSE REGULATOR"/>
    <property type="match status" value="1"/>
</dbReference>
<keyword evidence="3" id="KW-0804">Transcription</keyword>
<sequence length="220" mass="24703">MEYLHSDVAVHTQQREKLQHFHVLAVDDSLIERKLLERLLRESSCKVTCVDSGDKALEYLGLLDSQEIDRSTASSSSPQSSTQEGLKAVNLIMTDYSMPGMSGYDLLKRVKGSLWKDIPVVVMSSENVPSRISMCMEEGAEEFLLKPVQLSDLKKQLQPHLLKLPVHPKIDITTSNDNGNDSMIIDITMNNNQNVVVSKRKTMTPEPLERRPQMKGLAVI</sequence>
<evidence type="ECO:0000256" key="1">
    <source>
        <dbReference type="ARBA" id="ARBA00023012"/>
    </source>
</evidence>
<dbReference type="GO" id="GO:0009736">
    <property type="term" value="P:cytokinin-activated signaling pathway"/>
    <property type="evidence" value="ECO:0007669"/>
    <property type="project" value="InterPro"/>
</dbReference>
<keyword evidence="4" id="KW-1185">Reference proteome</keyword>
<dbReference type="Proteomes" id="UP000235220">
    <property type="component" value="Chromosome 15"/>
</dbReference>
<dbReference type="InterPro" id="IPR045279">
    <property type="entry name" value="ARR-like"/>
</dbReference>
<dbReference type="PROSITE" id="PS50110">
    <property type="entry name" value="RESPONSE_REGULATORY"/>
    <property type="match status" value="1"/>
</dbReference>